<evidence type="ECO:0000313" key="5">
    <source>
        <dbReference type="Proteomes" id="UP000596742"/>
    </source>
</evidence>
<sequence length="313" mass="36031">MYLWKAFAIVIIEVVLCTEGRFRNVPESDDQIIGQINDPFGHLGEPPGSIEKQDDDTRHPGNWIRADTENRPKEMLNPNKLYEDHHRKRMELIHLFKEKIKLRDQRVHSEKDKHRHRKDESLSADKINTTSSTPEKPSNLRRFLYDHSLWLGMAVGSTISVAAVVLSLITYNYIQKNRRRNYCVDLNNLSLCTLGNGYQKKEPVYVRLSQLHNTRSKKPGEYIVSVMDQSNNFSVCSQESSSEEEIFDISDIERMQPLKKSASKISMTSTPVKMTAAKHIENLRTPEKARNNSHIDSPVASPIITDQEDEDDD</sequence>
<keyword evidence="2" id="KW-0472">Membrane</keyword>
<feature type="compositionally biased region" description="Polar residues" evidence="1">
    <location>
        <begin position="126"/>
        <end position="136"/>
    </location>
</feature>
<keyword evidence="2" id="KW-1133">Transmembrane helix</keyword>
<keyword evidence="3" id="KW-0732">Signal</keyword>
<dbReference type="Proteomes" id="UP000596742">
    <property type="component" value="Unassembled WGS sequence"/>
</dbReference>
<organism evidence="4 5">
    <name type="scientific">Mytilus galloprovincialis</name>
    <name type="common">Mediterranean mussel</name>
    <dbReference type="NCBI Taxonomy" id="29158"/>
    <lineage>
        <taxon>Eukaryota</taxon>
        <taxon>Metazoa</taxon>
        <taxon>Spiralia</taxon>
        <taxon>Lophotrochozoa</taxon>
        <taxon>Mollusca</taxon>
        <taxon>Bivalvia</taxon>
        <taxon>Autobranchia</taxon>
        <taxon>Pteriomorphia</taxon>
        <taxon>Mytilida</taxon>
        <taxon>Mytiloidea</taxon>
        <taxon>Mytilidae</taxon>
        <taxon>Mytilinae</taxon>
        <taxon>Mytilus</taxon>
    </lineage>
</organism>
<dbReference type="AlphaFoldDB" id="A0A8B6F240"/>
<comment type="caution">
    <text evidence="4">The sequence shown here is derived from an EMBL/GenBank/DDBJ whole genome shotgun (WGS) entry which is preliminary data.</text>
</comment>
<evidence type="ECO:0000256" key="2">
    <source>
        <dbReference type="SAM" id="Phobius"/>
    </source>
</evidence>
<feature type="transmembrane region" description="Helical" evidence="2">
    <location>
        <begin position="149"/>
        <end position="171"/>
    </location>
</feature>
<gene>
    <name evidence="4" type="ORF">MGAL_10B037329</name>
</gene>
<name>A0A8B6F240_MYTGA</name>
<proteinExistence type="predicted"/>
<feature type="region of interest" description="Disordered" evidence="1">
    <location>
        <begin position="104"/>
        <end position="138"/>
    </location>
</feature>
<protein>
    <submittedName>
        <fullName evidence="4">Uncharacterized protein</fullName>
    </submittedName>
</protein>
<feature type="compositionally biased region" description="Basic and acidic residues" evidence="1">
    <location>
        <begin position="278"/>
        <end position="290"/>
    </location>
</feature>
<reference evidence="4" key="1">
    <citation type="submission" date="2018-11" db="EMBL/GenBank/DDBJ databases">
        <authorList>
            <person name="Alioto T."/>
            <person name="Alioto T."/>
        </authorList>
    </citation>
    <scope>NUCLEOTIDE SEQUENCE</scope>
</reference>
<feature type="signal peptide" evidence="3">
    <location>
        <begin position="1"/>
        <end position="17"/>
    </location>
</feature>
<evidence type="ECO:0000256" key="3">
    <source>
        <dbReference type="SAM" id="SignalP"/>
    </source>
</evidence>
<feature type="compositionally biased region" description="Basic and acidic residues" evidence="1">
    <location>
        <begin position="104"/>
        <end position="123"/>
    </location>
</feature>
<dbReference type="EMBL" id="UYJE01006107">
    <property type="protein sequence ID" value="VDI43039.1"/>
    <property type="molecule type" value="Genomic_DNA"/>
</dbReference>
<keyword evidence="5" id="KW-1185">Reference proteome</keyword>
<feature type="region of interest" description="Disordered" evidence="1">
    <location>
        <begin position="277"/>
        <end position="313"/>
    </location>
</feature>
<accession>A0A8B6F240</accession>
<dbReference type="OrthoDB" id="6088154at2759"/>
<keyword evidence="2" id="KW-0812">Transmembrane</keyword>
<evidence type="ECO:0000313" key="4">
    <source>
        <dbReference type="EMBL" id="VDI43039.1"/>
    </source>
</evidence>
<feature type="chain" id="PRO_5032476419" evidence="3">
    <location>
        <begin position="18"/>
        <end position="313"/>
    </location>
</feature>
<evidence type="ECO:0000256" key="1">
    <source>
        <dbReference type="SAM" id="MobiDB-lite"/>
    </source>
</evidence>